<accession>A0A974E456</accession>
<evidence type="ECO:0000313" key="1">
    <source>
        <dbReference type="EMBL" id="OCU02337.1"/>
    </source>
</evidence>
<dbReference type="Proteomes" id="UP000694892">
    <property type="component" value="Chromosome 1L"/>
</dbReference>
<dbReference type="EMBL" id="CM004466">
    <property type="protein sequence ID" value="OCU02337.1"/>
    <property type="molecule type" value="Genomic_DNA"/>
</dbReference>
<evidence type="ECO:0000313" key="2">
    <source>
        <dbReference type="Proteomes" id="UP000694892"/>
    </source>
</evidence>
<sequence>MPPEKPGPGTKKHVEKLFRNILFVGVISQLFCIIHSSTPQNISSPWSPYIPGQLFHSSQRHHLVASHTNTVVSFIKTFLLDDPYL</sequence>
<gene>
    <name evidence="1" type="ORF">XELAEV_18008100mg</name>
</gene>
<reference evidence="2" key="1">
    <citation type="journal article" date="2016" name="Nature">
        <title>Genome evolution in the allotetraploid frog Xenopus laevis.</title>
        <authorList>
            <person name="Session A.M."/>
            <person name="Uno Y."/>
            <person name="Kwon T."/>
            <person name="Chapman J.A."/>
            <person name="Toyoda A."/>
            <person name="Takahashi S."/>
            <person name="Fukui A."/>
            <person name="Hikosaka A."/>
            <person name="Suzuki A."/>
            <person name="Kondo M."/>
            <person name="van Heeringen S.J."/>
            <person name="Quigley I."/>
            <person name="Heinz S."/>
            <person name="Ogino H."/>
            <person name="Ochi H."/>
            <person name="Hellsten U."/>
            <person name="Lyons J.B."/>
            <person name="Simakov O."/>
            <person name="Putnam N."/>
            <person name="Stites J."/>
            <person name="Kuroki Y."/>
            <person name="Tanaka T."/>
            <person name="Michiue T."/>
            <person name="Watanabe M."/>
            <person name="Bogdanovic O."/>
            <person name="Lister R."/>
            <person name="Georgiou G."/>
            <person name="Paranjpe S.S."/>
            <person name="van Kruijsbergen I."/>
            <person name="Shu S."/>
            <person name="Carlson J."/>
            <person name="Kinoshita T."/>
            <person name="Ohta Y."/>
            <person name="Mawaribuchi S."/>
            <person name="Jenkins J."/>
            <person name="Grimwood J."/>
            <person name="Schmutz J."/>
            <person name="Mitros T."/>
            <person name="Mozaffari S.V."/>
            <person name="Suzuki Y."/>
            <person name="Haramoto Y."/>
            <person name="Yamamoto T.S."/>
            <person name="Takagi C."/>
            <person name="Heald R."/>
            <person name="Miller K."/>
            <person name="Haudenschild C."/>
            <person name="Kitzman J."/>
            <person name="Nakayama T."/>
            <person name="Izutsu Y."/>
            <person name="Robert J."/>
            <person name="Fortriede J."/>
            <person name="Burns K."/>
            <person name="Lotay V."/>
            <person name="Karimi K."/>
            <person name="Yasuoka Y."/>
            <person name="Dichmann D.S."/>
            <person name="Flajnik M.F."/>
            <person name="Houston D.W."/>
            <person name="Shendure J."/>
            <person name="DuPasquier L."/>
            <person name="Vize P.D."/>
            <person name="Zorn A.M."/>
            <person name="Ito M."/>
            <person name="Marcotte E.M."/>
            <person name="Wallingford J.B."/>
            <person name="Ito Y."/>
            <person name="Asashima M."/>
            <person name="Ueno N."/>
            <person name="Matsuda Y."/>
            <person name="Veenstra G.J."/>
            <person name="Fujiyama A."/>
            <person name="Harland R.M."/>
            <person name="Taira M."/>
            <person name="Rokhsar D.S."/>
        </authorList>
    </citation>
    <scope>NUCLEOTIDE SEQUENCE [LARGE SCALE GENOMIC DNA]</scope>
    <source>
        <strain evidence="2">J</strain>
    </source>
</reference>
<organism evidence="1 2">
    <name type="scientific">Xenopus laevis</name>
    <name type="common">African clawed frog</name>
    <dbReference type="NCBI Taxonomy" id="8355"/>
    <lineage>
        <taxon>Eukaryota</taxon>
        <taxon>Metazoa</taxon>
        <taxon>Chordata</taxon>
        <taxon>Craniata</taxon>
        <taxon>Vertebrata</taxon>
        <taxon>Euteleostomi</taxon>
        <taxon>Amphibia</taxon>
        <taxon>Batrachia</taxon>
        <taxon>Anura</taxon>
        <taxon>Pipoidea</taxon>
        <taxon>Pipidae</taxon>
        <taxon>Xenopodinae</taxon>
        <taxon>Xenopus</taxon>
        <taxon>Xenopus</taxon>
    </lineage>
</organism>
<protein>
    <submittedName>
        <fullName evidence="1">Uncharacterized protein</fullName>
    </submittedName>
</protein>
<name>A0A974E456_XENLA</name>
<proteinExistence type="predicted"/>
<dbReference type="AlphaFoldDB" id="A0A974E456"/>